<dbReference type="OrthoDB" id="9833109at2"/>
<gene>
    <name evidence="2" type="ORF">ZRA01_13170</name>
</gene>
<dbReference type="EMBL" id="BJNV01000015">
    <property type="protein sequence ID" value="GEC95244.1"/>
    <property type="molecule type" value="Genomic_DNA"/>
</dbReference>
<evidence type="ECO:0000259" key="1">
    <source>
        <dbReference type="Pfam" id="PF26309"/>
    </source>
</evidence>
<dbReference type="AlphaFoldDB" id="A0A4Y4CUU3"/>
<dbReference type="RefSeq" id="WP_141350529.1">
    <property type="nucleotide sequence ID" value="NZ_BJNV01000015.1"/>
</dbReference>
<reference evidence="2 3" key="1">
    <citation type="submission" date="2019-06" db="EMBL/GenBank/DDBJ databases">
        <title>Whole genome shotgun sequence of Zoogloea ramigera NBRC 15342.</title>
        <authorList>
            <person name="Hosoyama A."/>
            <person name="Uohara A."/>
            <person name="Ohji S."/>
            <person name="Ichikawa N."/>
        </authorList>
    </citation>
    <scope>NUCLEOTIDE SEQUENCE [LARGE SCALE GENOMIC DNA]</scope>
    <source>
        <strain evidence="2 3">NBRC 15342</strain>
    </source>
</reference>
<evidence type="ECO:0000313" key="2">
    <source>
        <dbReference type="EMBL" id="GEC95244.1"/>
    </source>
</evidence>
<feature type="domain" description="DUF8082" evidence="1">
    <location>
        <begin position="136"/>
        <end position="195"/>
    </location>
</feature>
<accession>A0A4Y4CUU3</accession>
<name>A0A4Y4CUU3_ZOORA</name>
<evidence type="ECO:0000313" key="3">
    <source>
        <dbReference type="Proteomes" id="UP000318422"/>
    </source>
</evidence>
<comment type="caution">
    <text evidence="2">The sequence shown here is derived from an EMBL/GenBank/DDBJ whole genome shotgun (WGS) entry which is preliminary data.</text>
</comment>
<dbReference type="Pfam" id="PF26309">
    <property type="entry name" value="DUF8082"/>
    <property type="match status" value="1"/>
</dbReference>
<dbReference type="Proteomes" id="UP000318422">
    <property type="component" value="Unassembled WGS sequence"/>
</dbReference>
<sequence length="197" mass="20442">MTTAILFVTNDAAIVPPGLAKVAKVTNSADEALSLCAAFRYGAVFCDAAPLANGGSGFRLGRQMRRHGISTPLFLMTSSIMSGMEGVATASGATASISRTATAILDALKSVGNAVTSSGPAGSLDRPLPEIDIVIERARVILKKYAGPVASMMVDDVLDDLYPQYPSGIEVEVFAHAVAAHVSGDKARDDFLSELLV</sequence>
<proteinExistence type="predicted"/>
<dbReference type="InterPro" id="IPR011006">
    <property type="entry name" value="CheY-like_superfamily"/>
</dbReference>
<organism evidence="2 3">
    <name type="scientific">Zoogloea ramigera</name>
    <dbReference type="NCBI Taxonomy" id="350"/>
    <lineage>
        <taxon>Bacteria</taxon>
        <taxon>Pseudomonadati</taxon>
        <taxon>Pseudomonadota</taxon>
        <taxon>Betaproteobacteria</taxon>
        <taxon>Rhodocyclales</taxon>
        <taxon>Zoogloeaceae</taxon>
        <taxon>Zoogloea</taxon>
    </lineage>
</organism>
<dbReference type="SUPFAM" id="SSF52172">
    <property type="entry name" value="CheY-like"/>
    <property type="match status" value="1"/>
</dbReference>
<keyword evidence="3" id="KW-1185">Reference proteome</keyword>
<dbReference type="InterPro" id="IPR058395">
    <property type="entry name" value="DUF8082"/>
</dbReference>
<protein>
    <recommendedName>
        <fullName evidence="1">DUF8082 domain-containing protein</fullName>
    </recommendedName>
</protein>